<accession>A0AB39KUK9</accession>
<protein>
    <submittedName>
        <fullName evidence="1">Uncharacterized protein</fullName>
    </submittedName>
</protein>
<dbReference type="AlphaFoldDB" id="A0AB39KUK9"/>
<name>A0AB39KUK9_9CAUL</name>
<dbReference type="RefSeq" id="WP_369060636.1">
    <property type="nucleotide sequence ID" value="NZ_CP158375.1"/>
</dbReference>
<organism evidence="1">
    <name type="scientific">Caulobacter sp. 73W</name>
    <dbReference type="NCBI Taxonomy" id="3161137"/>
    <lineage>
        <taxon>Bacteria</taxon>
        <taxon>Pseudomonadati</taxon>
        <taxon>Pseudomonadota</taxon>
        <taxon>Alphaproteobacteria</taxon>
        <taxon>Caulobacterales</taxon>
        <taxon>Caulobacteraceae</taxon>
        <taxon>Caulobacter</taxon>
    </lineage>
</organism>
<reference evidence="1" key="1">
    <citation type="submission" date="2024-06" db="EMBL/GenBank/DDBJ databases">
        <title>Caulobacter inopinatus, sp. nov.</title>
        <authorList>
            <person name="Donachie S.P."/>
        </authorList>
    </citation>
    <scope>NUCLEOTIDE SEQUENCE</scope>
    <source>
        <strain evidence="1">73W</strain>
    </source>
</reference>
<gene>
    <name evidence="1" type="ORF">ABOZ73_03145</name>
</gene>
<evidence type="ECO:0000313" key="1">
    <source>
        <dbReference type="EMBL" id="XDO97430.1"/>
    </source>
</evidence>
<dbReference type="EMBL" id="CP158375">
    <property type="protein sequence ID" value="XDO97430.1"/>
    <property type="molecule type" value="Genomic_DNA"/>
</dbReference>
<sequence>MEQALETKLRAKVEANDRLLKALMTLLALRDPDLLDELRAVFTIAAAEGSKVGDASPEVWAHIRKELAIVADLARDAPDDLH</sequence>
<proteinExistence type="predicted"/>